<reference evidence="1" key="2">
    <citation type="submission" date="2020-03" db="EMBL/GenBank/DDBJ databases">
        <title>The second near-complete assembly of the hexaploid bread wheat (Triticum aestivum) genome.</title>
        <authorList>
            <person name="Zimin A.V."/>
            <person name="Puiu D."/>
            <person name="Shumante A."/>
            <person name="Alonge M."/>
            <person name="Salzberg S.L."/>
        </authorList>
    </citation>
    <scope>NUCLEOTIDE SEQUENCE</scope>
    <source>
        <tissue evidence="1">Leaf</tissue>
    </source>
</reference>
<comment type="caution">
    <text evidence="1">The sequence shown here is derived from an EMBL/GenBank/DDBJ whole genome shotgun (WGS) entry which is preliminary data.</text>
</comment>
<sequence>EEVQEEQEAAAVAPCPRTVPGGHLWRPLPAAHQPCLVFLSTCTRPVR</sequence>
<protein>
    <submittedName>
        <fullName evidence="1">Uncharacterized protein</fullName>
    </submittedName>
</protein>
<feature type="non-terminal residue" evidence="1">
    <location>
        <position position="47"/>
    </location>
</feature>
<reference evidence="1" key="1">
    <citation type="journal article" date="2017" name="Gigascience">
        <title>The first near-complete assembly of the hexaploid bread wheat genome, Triticum aestivum.</title>
        <authorList>
            <person name="Zimin A.V."/>
            <person name="Puiu D."/>
            <person name="Hall R."/>
            <person name="Kingan S."/>
            <person name="Clavijo B.J."/>
            <person name="Salzberg S.L."/>
        </authorList>
    </citation>
    <scope>NUCLEOTIDE SEQUENCE</scope>
    <source>
        <tissue evidence="1">Leaf</tissue>
    </source>
</reference>
<proteinExistence type="predicted"/>
<accession>A0A9R1G2Y9</accession>
<evidence type="ECO:0000313" key="1">
    <source>
        <dbReference type="EMBL" id="KAF7039524.1"/>
    </source>
</evidence>
<dbReference type="AlphaFoldDB" id="A0A9R1G2Y9"/>
<dbReference type="Proteomes" id="UP000815260">
    <property type="component" value="Chromosome 3D"/>
</dbReference>
<name>A0A9R1G2Y9_WHEAT</name>
<feature type="non-terminal residue" evidence="1">
    <location>
        <position position="1"/>
    </location>
</feature>
<dbReference type="EMBL" id="CM022219">
    <property type="protein sequence ID" value="KAF7039524.1"/>
    <property type="molecule type" value="Genomic_DNA"/>
</dbReference>
<organism evidence="1">
    <name type="scientific">Triticum aestivum</name>
    <name type="common">Wheat</name>
    <dbReference type="NCBI Taxonomy" id="4565"/>
    <lineage>
        <taxon>Eukaryota</taxon>
        <taxon>Viridiplantae</taxon>
        <taxon>Streptophyta</taxon>
        <taxon>Embryophyta</taxon>
        <taxon>Tracheophyta</taxon>
        <taxon>Spermatophyta</taxon>
        <taxon>Magnoliopsida</taxon>
        <taxon>Liliopsida</taxon>
        <taxon>Poales</taxon>
        <taxon>Poaceae</taxon>
        <taxon>BOP clade</taxon>
        <taxon>Pooideae</taxon>
        <taxon>Triticodae</taxon>
        <taxon>Triticeae</taxon>
        <taxon>Triticinae</taxon>
        <taxon>Triticum</taxon>
    </lineage>
</organism>
<gene>
    <name evidence="1" type="ORF">CFC21_049495</name>
</gene>